<dbReference type="AlphaFoldDB" id="A0A7S2JXI0"/>
<protein>
    <submittedName>
        <fullName evidence="1">Uncharacterized protein</fullName>
    </submittedName>
</protein>
<accession>A0A7S2JXI0</accession>
<evidence type="ECO:0000313" key="1">
    <source>
        <dbReference type="EMBL" id="CAD9560210.1"/>
    </source>
</evidence>
<reference evidence="1" key="1">
    <citation type="submission" date="2021-01" db="EMBL/GenBank/DDBJ databases">
        <authorList>
            <person name="Corre E."/>
            <person name="Pelletier E."/>
            <person name="Niang G."/>
            <person name="Scheremetjew M."/>
            <person name="Finn R."/>
            <person name="Kale V."/>
            <person name="Holt S."/>
            <person name="Cochrane G."/>
            <person name="Meng A."/>
            <person name="Brown T."/>
            <person name="Cohen L."/>
        </authorList>
    </citation>
    <scope>NUCLEOTIDE SEQUENCE</scope>
    <source>
        <strain evidence="1">RCC3387</strain>
    </source>
</reference>
<organism evidence="1">
    <name type="scientific">Zooxanthella nutricula</name>
    <dbReference type="NCBI Taxonomy" id="1333877"/>
    <lineage>
        <taxon>Eukaryota</taxon>
        <taxon>Sar</taxon>
        <taxon>Alveolata</taxon>
        <taxon>Dinophyceae</taxon>
        <taxon>Peridiniales</taxon>
        <taxon>Peridiniales incertae sedis</taxon>
        <taxon>Zooxanthella</taxon>
    </lineage>
</organism>
<name>A0A7S2JXI0_9DINO</name>
<dbReference type="EMBL" id="HBGW01036372">
    <property type="protein sequence ID" value="CAD9560210.1"/>
    <property type="molecule type" value="Transcribed_RNA"/>
</dbReference>
<gene>
    <name evidence="1" type="ORF">BRAN1462_LOCUS23016</name>
</gene>
<sequence>MLVLAACMWLKYLDVWDYVEIRTFPPLAMGTFLIGSLAGLRRLEAEAPSPDAQLRWARCTDVVALGLVGWAALAGVLALRSGRANLSSRVAVEATITWVFAEWIQAATLAGRQAYIVTFLCSWPLQQLGSFSYGVFCLQYPVWAWCAWAKGSSWGPGSFSPGESVVAMLAVLAAACAATYLVEEPVQRWLQRRLCVPVPPCAPKARGSERGCPWRGHARSWGAGPSAGLAARCGEGPEWSPETGRCLCLDPAADGDFSLAAFCALSCPCCIPRRECCCFNPFNPRAGCGSRFSDWRPPRAHALVGPPVLAARLGGA</sequence>
<proteinExistence type="predicted"/>